<gene>
    <name evidence="2" type="ORF">MGWOODY_Clf2976</name>
</gene>
<organism evidence="2">
    <name type="scientific">hydrothermal vent metagenome</name>
    <dbReference type="NCBI Taxonomy" id="652676"/>
    <lineage>
        <taxon>unclassified sequences</taxon>
        <taxon>metagenomes</taxon>
        <taxon>ecological metagenomes</taxon>
    </lineage>
</organism>
<name>A0A160VBD4_9ZZZZ</name>
<dbReference type="InterPro" id="IPR035959">
    <property type="entry name" value="RutC-like_sf"/>
</dbReference>
<dbReference type="Pfam" id="PF01042">
    <property type="entry name" value="Ribonuc_L-PSP"/>
    <property type="match status" value="1"/>
</dbReference>
<dbReference type="GO" id="GO:0005829">
    <property type="term" value="C:cytosol"/>
    <property type="evidence" value="ECO:0007669"/>
    <property type="project" value="TreeGrafter"/>
</dbReference>
<evidence type="ECO:0000313" key="2">
    <source>
        <dbReference type="EMBL" id="CUV02755.1"/>
    </source>
</evidence>
<dbReference type="InterPro" id="IPR006175">
    <property type="entry name" value="YjgF/YER057c/UK114"/>
</dbReference>
<dbReference type="AlphaFoldDB" id="A0A160VBD4"/>
<dbReference type="GO" id="GO:0019239">
    <property type="term" value="F:deaminase activity"/>
    <property type="evidence" value="ECO:0007669"/>
    <property type="project" value="TreeGrafter"/>
</dbReference>
<proteinExistence type="inferred from homology"/>
<protein>
    <submittedName>
        <fullName evidence="2">Endoribonuclease L-PSP</fullName>
    </submittedName>
</protein>
<sequence length="130" mass="13834">MPREFIDPPELGTPPNNIYHHVVKIGNTVYIAGQLSRDVDGKPIHVTDAEAQTIKAWANIEIAVKAAGGTLADIVKTNTYVVGRENMAGVRAGRAKVQPPEGRPTSTTILVAGLADEELVVEVEAIAVLD</sequence>
<dbReference type="PANTHER" id="PTHR11803:SF58">
    <property type="entry name" value="PROTEIN HMF1-RELATED"/>
    <property type="match status" value="1"/>
</dbReference>
<dbReference type="PANTHER" id="PTHR11803">
    <property type="entry name" value="2-IMINOBUTANOATE/2-IMINOPROPANOATE DEAMINASE RIDA"/>
    <property type="match status" value="1"/>
</dbReference>
<dbReference type="Gene3D" id="3.30.1330.40">
    <property type="entry name" value="RutC-like"/>
    <property type="match status" value="1"/>
</dbReference>
<comment type="similarity">
    <text evidence="1">Belongs to the RutC family.</text>
</comment>
<dbReference type="SUPFAM" id="SSF55298">
    <property type="entry name" value="YjgF-like"/>
    <property type="match status" value="1"/>
</dbReference>
<dbReference type="CDD" id="cd00448">
    <property type="entry name" value="YjgF_YER057c_UK114_family"/>
    <property type="match status" value="1"/>
</dbReference>
<accession>A0A160VBD4</accession>
<reference evidence="2" key="1">
    <citation type="submission" date="2015-10" db="EMBL/GenBank/DDBJ databases">
        <authorList>
            <person name="Gilbert D.G."/>
        </authorList>
    </citation>
    <scope>NUCLEOTIDE SEQUENCE</scope>
</reference>
<dbReference type="EMBL" id="FAXA01000301">
    <property type="protein sequence ID" value="CUV02755.1"/>
    <property type="molecule type" value="Genomic_DNA"/>
</dbReference>
<evidence type="ECO:0000256" key="1">
    <source>
        <dbReference type="ARBA" id="ARBA00010552"/>
    </source>
</evidence>